<name>A0A3S4BKB4_9PEZI</name>
<dbReference type="GO" id="GO:0005829">
    <property type="term" value="C:cytosol"/>
    <property type="evidence" value="ECO:0007669"/>
    <property type="project" value="TreeGrafter"/>
</dbReference>
<dbReference type="GO" id="GO:0000172">
    <property type="term" value="C:ribonuclease MRP complex"/>
    <property type="evidence" value="ECO:0007669"/>
    <property type="project" value="TreeGrafter"/>
</dbReference>
<evidence type="ECO:0000313" key="3">
    <source>
        <dbReference type="Proteomes" id="UP000289323"/>
    </source>
</evidence>
<feature type="compositionally biased region" description="Basic residues" evidence="1">
    <location>
        <begin position="48"/>
        <end position="62"/>
    </location>
</feature>
<dbReference type="GO" id="GO:0006364">
    <property type="term" value="P:rRNA processing"/>
    <property type="evidence" value="ECO:0007669"/>
    <property type="project" value="InterPro"/>
</dbReference>
<reference evidence="2 3" key="1">
    <citation type="submission" date="2018-04" db="EMBL/GenBank/DDBJ databases">
        <authorList>
            <person name="Huttner S."/>
            <person name="Dainat J."/>
        </authorList>
    </citation>
    <scope>NUCLEOTIDE SEQUENCE [LARGE SCALE GENOMIC DNA]</scope>
</reference>
<evidence type="ECO:0000256" key="1">
    <source>
        <dbReference type="SAM" id="MobiDB-lite"/>
    </source>
</evidence>
<dbReference type="InterPro" id="IPR013241">
    <property type="entry name" value="RNase_P_Pop3"/>
</dbReference>
<proteinExistence type="predicted"/>
<feature type="compositionally biased region" description="Basic and acidic residues" evidence="1">
    <location>
        <begin position="119"/>
        <end position="131"/>
    </location>
</feature>
<feature type="region of interest" description="Disordered" evidence="1">
    <location>
        <begin position="100"/>
        <end position="131"/>
    </location>
</feature>
<dbReference type="GO" id="GO:0000171">
    <property type="term" value="F:ribonuclease MRP activity"/>
    <property type="evidence" value="ECO:0007669"/>
    <property type="project" value="TreeGrafter"/>
</dbReference>
<dbReference type="Pfam" id="PF08228">
    <property type="entry name" value="RNase_P_pop3"/>
    <property type="match status" value="1"/>
</dbReference>
<sequence length="248" mass="27027">MERKKIVHTLDTPYSAVEWPHVCQDDQDTIVELLCHLLAPLGAHRRSFIPASKGKRKRSKRAQNRETPAAAAPANPAPPVPELSAYVDVGLAKISRTLQAMSPSRDEPGLLQQEGSSAKQEEPTSRPDDRPYSVVFAARSGRSSAFHCHFPQMVALAARSQKADDAVRLVGLSKACEDRLSAALGIPRVSSIALREGAPQAKGLVDFVREHVAPVKVPWLEEAQAAQFLETRIDPVPTKIGSKKPRLS</sequence>
<dbReference type="PANTHER" id="PTHR28272:SF1">
    <property type="entry name" value="RIBONUCLEASES P_MRP PROTEIN SUBUNIT POP3"/>
    <property type="match status" value="1"/>
</dbReference>
<dbReference type="AlphaFoldDB" id="A0A3S4BKB4"/>
<feature type="region of interest" description="Disordered" evidence="1">
    <location>
        <begin position="48"/>
        <end position="79"/>
    </location>
</feature>
<dbReference type="PANTHER" id="PTHR28272">
    <property type="entry name" value="RIBONUCLEASES P/MRP PROTEIN SUBUNIT POP3"/>
    <property type="match status" value="1"/>
</dbReference>
<dbReference type="GO" id="GO:0008033">
    <property type="term" value="P:tRNA processing"/>
    <property type="evidence" value="ECO:0007669"/>
    <property type="project" value="InterPro"/>
</dbReference>
<protein>
    <submittedName>
        <fullName evidence="2">1d9f7c5c-87d7-437a-b80e-a99e1cf1ae96</fullName>
    </submittedName>
</protein>
<gene>
    <name evidence="2" type="ORF">TT172_LOCUS4882</name>
</gene>
<dbReference type="GO" id="GO:0004526">
    <property type="term" value="F:ribonuclease P activity"/>
    <property type="evidence" value="ECO:0007669"/>
    <property type="project" value="TreeGrafter"/>
</dbReference>
<organism evidence="2 3">
    <name type="scientific">Thermothielavioides terrestris</name>
    <dbReference type="NCBI Taxonomy" id="2587410"/>
    <lineage>
        <taxon>Eukaryota</taxon>
        <taxon>Fungi</taxon>
        <taxon>Dikarya</taxon>
        <taxon>Ascomycota</taxon>
        <taxon>Pezizomycotina</taxon>
        <taxon>Sordariomycetes</taxon>
        <taxon>Sordariomycetidae</taxon>
        <taxon>Sordariales</taxon>
        <taxon>Chaetomiaceae</taxon>
        <taxon>Thermothielavioides</taxon>
    </lineage>
</organism>
<dbReference type="GO" id="GO:0034965">
    <property type="term" value="P:intronic box C/D snoRNA processing"/>
    <property type="evidence" value="ECO:0007669"/>
    <property type="project" value="TreeGrafter"/>
</dbReference>
<dbReference type="GO" id="GO:0005655">
    <property type="term" value="C:nucleolar ribonuclease P complex"/>
    <property type="evidence" value="ECO:0007669"/>
    <property type="project" value="TreeGrafter"/>
</dbReference>
<accession>A0A3S4BKB4</accession>
<dbReference type="EMBL" id="OUUZ01000009">
    <property type="protein sequence ID" value="SPQ22463.1"/>
    <property type="molecule type" value="Genomic_DNA"/>
</dbReference>
<evidence type="ECO:0000313" key="2">
    <source>
        <dbReference type="EMBL" id="SPQ22463.1"/>
    </source>
</evidence>
<dbReference type="Proteomes" id="UP000289323">
    <property type="component" value="Unassembled WGS sequence"/>
</dbReference>